<keyword evidence="2" id="KW-1185">Reference proteome</keyword>
<dbReference type="Gene3D" id="2.20.110.10">
    <property type="entry name" value="Histone H3 K4-specific methyltransferase SET7/9 N-terminal domain"/>
    <property type="match status" value="1"/>
</dbReference>
<accession>A0ABQ5V3A0</accession>
<dbReference type="Pfam" id="PF07661">
    <property type="entry name" value="MORN_2"/>
    <property type="match status" value="2"/>
</dbReference>
<comment type="caution">
    <text evidence="1">The sequence shown here is derived from an EMBL/GenBank/DDBJ whole genome shotgun (WGS) entry which is preliminary data.</text>
</comment>
<evidence type="ECO:0000313" key="1">
    <source>
        <dbReference type="EMBL" id="GLQ21066.1"/>
    </source>
</evidence>
<dbReference type="RefSeq" id="WP_284372236.1">
    <property type="nucleotide sequence ID" value="NZ_BSNJ01000004.1"/>
</dbReference>
<dbReference type="InterPro" id="IPR011652">
    <property type="entry name" value="MORN_2"/>
</dbReference>
<dbReference type="Proteomes" id="UP001161390">
    <property type="component" value="Unassembled WGS sequence"/>
</dbReference>
<reference evidence="1" key="2">
    <citation type="submission" date="2023-01" db="EMBL/GenBank/DDBJ databases">
        <title>Draft genome sequence of Algimonas porphyrae strain NBRC 108216.</title>
        <authorList>
            <person name="Sun Q."/>
            <person name="Mori K."/>
        </authorList>
    </citation>
    <scope>NUCLEOTIDE SEQUENCE</scope>
    <source>
        <strain evidence="1">NBRC 108216</strain>
    </source>
</reference>
<evidence type="ECO:0008006" key="3">
    <source>
        <dbReference type="Google" id="ProtNLM"/>
    </source>
</evidence>
<proteinExistence type="predicted"/>
<organism evidence="1 2">
    <name type="scientific">Algimonas porphyrae</name>
    <dbReference type="NCBI Taxonomy" id="1128113"/>
    <lineage>
        <taxon>Bacteria</taxon>
        <taxon>Pseudomonadati</taxon>
        <taxon>Pseudomonadota</taxon>
        <taxon>Alphaproteobacteria</taxon>
        <taxon>Maricaulales</taxon>
        <taxon>Robiginitomaculaceae</taxon>
        <taxon>Algimonas</taxon>
    </lineage>
</organism>
<gene>
    <name evidence="1" type="ORF">GCM10007854_20210</name>
</gene>
<evidence type="ECO:0000313" key="2">
    <source>
        <dbReference type="Proteomes" id="UP001161390"/>
    </source>
</evidence>
<dbReference type="EMBL" id="BSNJ01000004">
    <property type="protein sequence ID" value="GLQ21066.1"/>
    <property type="molecule type" value="Genomic_DNA"/>
</dbReference>
<dbReference type="SUPFAM" id="SSF82185">
    <property type="entry name" value="Histone H3 K4-specific methyltransferase SET7/9 N-terminal domain"/>
    <property type="match status" value="1"/>
</dbReference>
<sequence>MSHAAIRHILLSLGFGVTAFSPSIGLAVDESQHAVQPFETAFQPGKGGTVLKGARTDADGLVRTPDGKLATGLFEDRFETGSIRVRRFVKDGKAHGVWLEYDPDGQLRFYSEWRNGLGHGLWIYFHDNGWIRERSTVLNDRWHGVSEGWDPDGRKRFEAIYIDGEKRQERSFSAKEEIIK</sequence>
<protein>
    <recommendedName>
        <fullName evidence="3">Toxin-antitoxin system YwqK family antitoxin</fullName>
    </recommendedName>
</protein>
<name>A0ABQ5V3A0_9PROT</name>
<reference evidence="1" key="1">
    <citation type="journal article" date="2014" name="Int. J. Syst. Evol. Microbiol.">
        <title>Complete genome of a new Firmicutes species belonging to the dominant human colonic microbiota ('Ruminococcus bicirculans') reveals two chromosomes and a selective capacity to utilize plant glucans.</title>
        <authorList>
            <consortium name="NISC Comparative Sequencing Program"/>
            <person name="Wegmann U."/>
            <person name="Louis P."/>
            <person name="Goesmann A."/>
            <person name="Henrissat B."/>
            <person name="Duncan S.H."/>
            <person name="Flint H.J."/>
        </authorList>
    </citation>
    <scope>NUCLEOTIDE SEQUENCE</scope>
    <source>
        <strain evidence="1">NBRC 108216</strain>
    </source>
</reference>